<reference evidence="3 4" key="1">
    <citation type="journal article" date="2017" name="Nat. Ecol. Evol.">
        <title>Scallop genome provides insights into evolution of bilaterian karyotype and development.</title>
        <authorList>
            <person name="Wang S."/>
            <person name="Zhang J."/>
            <person name="Jiao W."/>
            <person name="Li J."/>
            <person name="Xun X."/>
            <person name="Sun Y."/>
            <person name="Guo X."/>
            <person name="Huan P."/>
            <person name="Dong B."/>
            <person name="Zhang L."/>
            <person name="Hu X."/>
            <person name="Sun X."/>
            <person name="Wang J."/>
            <person name="Zhao C."/>
            <person name="Wang Y."/>
            <person name="Wang D."/>
            <person name="Huang X."/>
            <person name="Wang R."/>
            <person name="Lv J."/>
            <person name="Li Y."/>
            <person name="Zhang Z."/>
            <person name="Liu B."/>
            <person name="Lu W."/>
            <person name="Hui Y."/>
            <person name="Liang J."/>
            <person name="Zhou Z."/>
            <person name="Hou R."/>
            <person name="Li X."/>
            <person name="Liu Y."/>
            <person name="Li H."/>
            <person name="Ning X."/>
            <person name="Lin Y."/>
            <person name="Zhao L."/>
            <person name="Xing Q."/>
            <person name="Dou J."/>
            <person name="Li Y."/>
            <person name="Mao J."/>
            <person name="Guo H."/>
            <person name="Dou H."/>
            <person name="Li T."/>
            <person name="Mu C."/>
            <person name="Jiang W."/>
            <person name="Fu Q."/>
            <person name="Fu X."/>
            <person name="Miao Y."/>
            <person name="Liu J."/>
            <person name="Yu Q."/>
            <person name="Li R."/>
            <person name="Liao H."/>
            <person name="Li X."/>
            <person name="Kong Y."/>
            <person name="Jiang Z."/>
            <person name="Chourrout D."/>
            <person name="Li R."/>
            <person name="Bao Z."/>
        </authorList>
    </citation>
    <scope>NUCLEOTIDE SEQUENCE [LARGE SCALE GENOMIC DNA]</scope>
    <source>
        <strain evidence="3 4">PY_sf001</strain>
    </source>
</reference>
<evidence type="ECO:0000256" key="1">
    <source>
        <dbReference type="SAM" id="MobiDB-lite"/>
    </source>
</evidence>
<evidence type="ECO:0000259" key="2">
    <source>
        <dbReference type="Pfam" id="PF24536"/>
    </source>
</evidence>
<keyword evidence="4" id="KW-1185">Reference proteome</keyword>
<feature type="compositionally biased region" description="Basic residues" evidence="1">
    <location>
        <begin position="163"/>
        <end position="186"/>
    </location>
</feature>
<gene>
    <name evidence="3" type="ORF">KP79_PYT25606</name>
</gene>
<dbReference type="PANTHER" id="PTHR16165">
    <property type="entry name" value="NXPE FAMILY MEMBER"/>
    <property type="match status" value="1"/>
</dbReference>
<name>A0A210QS09_MIZYE</name>
<organism evidence="3 4">
    <name type="scientific">Mizuhopecten yessoensis</name>
    <name type="common">Japanese scallop</name>
    <name type="synonym">Patinopecten yessoensis</name>
    <dbReference type="NCBI Taxonomy" id="6573"/>
    <lineage>
        <taxon>Eukaryota</taxon>
        <taxon>Metazoa</taxon>
        <taxon>Spiralia</taxon>
        <taxon>Lophotrochozoa</taxon>
        <taxon>Mollusca</taxon>
        <taxon>Bivalvia</taxon>
        <taxon>Autobranchia</taxon>
        <taxon>Pteriomorphia</taxon>
        <taxon>Pectinida</taxon>
        <taxon>Pectinoidea</taxon>
        <taxon>Pectinidae</taxon>
        <taxon>Mizuhopecten</taxon>
    </lineage>
</organism>
<dbReference type="InterPro" id="IPR057106">
    <property type="entry name" value="NXPE4_C"/>
</dbReference>
<accession>A0A210QS09</accession>
<dbReference type="PANTHER" id="PTHR16165:SF5">
    <property type="entry name" value="NXPE FAMILY MEMBER 3"/>
    <property type="match status" value="1"/>
</dbReference>
<protein>
    <submittedName>
        <fullName evidence="3">NXPE family member 4</fullName>
    </submittedName>
</protein>
<feature type="region of interest" description="Disordered" evidence="1">
    <location>
        <begin position="156"/>
        <end position="187"/>
    </location>
</feature>
<dbReference type="Pfam" id="PF24536">
    <property type="entry name" value="NXPE4_C"/>
    <property type="match status" value="1"/>
</dbReference>
<dbReference type="Proteomes" id="UP000242188">
    <property type="component" value="Unassembled WGS sequence"/>
</dbReference>
<proteinExistence type="predicted"/>
<dbReference type="AlphaFoldDB" id="A0A210QS09"/>
<comment type="caution">
    <text evidence="3">The sequence shown here is derived from an EMBL/GenBank/DDBJ whole genome shotgun (WGS) entry which is preliminary data.</text>
</comment>
<dbReference type="STRING" id="6573.A0A210QS09"/>
<evidence type="ECO:0000313" key="3">
    <source>
        <dbReference type="EMBL" id="OWF51520.1"/>
    </source>
</evidence>
<evidence type="ECO:0000313" key="4">
    <source>
        <dbReference type="Proteomes" id="UP000242188"/>
    </source>
</evidence>
<feature type="domain" description="NXPE C-terminal" evidence="2">
    <location>
        <begin position="441"/>
        <end position="666"/>
    </location>
</feature>
<dbReference type="OrthoDB" id="6122107at2759"/>
<sequence>MAGFEYRQDFKEIPNLDSAGINKYLCSNCLMVVIGPREHSKLERLLRLALHVLSYADWFTSALLAASCKSVEQLPSKVGLMERLSQAICKAHLDAMASLSAAISHLVVARRLSVLSGPPVGDSYRATLLEAPLTGDDLFGGVLTSVQSEMRLDPFASEDARHKSAGKGASRKRHASGSSRRRRKKEKTAAFPLRWNVGNLPSTVGVPIGVEAKPNFPENYTVGECFKVKVILRDKYGRRLQNDGDVLRIWLVNYNLKANVIGSTTYIGNGTYVGKLLLPWKGNGTVFVSIAQTRQAITSVMSAINKYGNLYEMYGLFSNEIDRYHGQTDKTLCSTVSIPRMGADVCNLTSQNFGYSWFCAKPKSLRCEDWKAVSGRIKTFLPQYIVTKTRNQFMVLRNTVKIQIGGETEIMSRSVMSCHDLPKASTWTEAVPTGFYYKRKWNFVNCRSRLKRTEWSYLQCLKGRHLLIIGDSNTRNFVAYLRVILKLSFYPNEVPLGPYVHFVFGHNRPYNVSMSWFPHEHPFFNSQYLTIKSMQSVANRLNNVGSHNNSIILIHIWAHFVRIPPFVFRQHIRGISNSARSLLRRSPEVSIYIKGPHAILDRESVAPSDYLQRVHKQIWFEEFQHLQEKVTFLNMWDITGGTENQYIHPDDDLVTDMVHNFMSYACPS</sequence>
<dbReference type="EMBL" id="NEDP02002222">
    <property type="protein sequence ID" value="OWF51520.1"/>
    <property type="molecule type" value="Genomic_DNA"/>
</dbReference>